<dbReference type="OrthoDB" id="9802388at2"/>
<dbReference type="Gene3D" id="1.10.10.60">
    <property type="entry name" value="Homeodomain-like"/>
    <property type="match status" value="1"/>
</dbReference>
<dbReference type="InterPro" id="IPR050207">
    <property type="entry name" value="Trans_regulatory_Fis"/>
</dbReference>
<dbReference type="EMBL" id="CP034879">
    <property type="protein sequence ID" value="QCI20534.1"/>
    <property type="molecule type" value="Genomic_DNA"/>
</dbReference>
<dbReference type="Proteomes" id="UP000298594">
    <property type="component" value="Chromosome"/>
</dbReference>
<evidence type="ECO:0000313" key="7">
    <source>
        <dbReference type="Proteomes" id="UP000298594"/>
    </source>
</evidence>
<dbReference type="PRINTS" id="PR01591">
    <property type="entry name" value="DNABINDNGFIS"/>
</dbReference>
<dbReference type="GO" id="GO:0003700">
    <property type="term" value="F:DNA-binding transcription factor activity"/>
    <property type="evidence" value="ECO:0007669"/>
    <property type="project" value="UniProtKB-UniRule"/>
</dbReference>
<dbReference type="GO" id="GO:0045893">
    <property type="term" value="P:positive regulation of DNA-templated transcription"/>
    <property type="evidence" value="ECO:0007669"/>
    <property type="project" value="UniProtKB-ARBA"/>
</dbReference>
<dbReference type="PIRSF" id="PIRSF002097">
    <property type="entry name" value="DNA-binding_Fis"/>
    <property type="match status" value="1"/>
</dbReference>
<evidence type="ECO:0000256" key="1">
    <source>
        <dbReference type="ARBA" id="ARBA00008559"/>
    </source>
</evidence>
<dbReference type="GO" id="GO:0043565">
    <property type="term" value="F:sequence-specific DNA binding"/>
    <property type="evidence" value="ECO:0007669"/>
    <property type="project" value="InterPro"/>
</dbReference>
<dbReference type="PANTHER" id="PTHR47918">
    <property type="entry name" value="DNA-BINDING PROTEIN FIS"/>
    <property type="match status" value="1"/>
</dbReference>
<evidence type="ECO:0000259" key="5">
    <source>
        <dbReference type="Pfam" id="PF02954"/>
    </source>
</evidence>
<dbReference type="HAMAP" id="MF_00166">
    <property type="entry name" value="DNA_binding_Fis"/>
    <property type="match status" value="1"/>
</dbReference>
<comment type="similarity">
    <text evidence="1 4">Belongs to the transcriptional regulatory Fis family.</text>
</comment>
<evidence type="ECO:0000313" key="6">
    <source>
        <dbReference type="EMBL" id="QCI20534.1"/>
    </source>
</evidence>
<evidence type="ECO:0000256" key="3">
    <source>
        <dbReference type="ARBA" id="ARBA00023159"/>
    </source>
</evidence>
<protein>
    <recommendedName>
        <fullName evidence="4">DNA-binding protein Fis</fullName>
    </recommendedName>
</protein>
<accession>A0A4D6Y1R9</accession>
<dbReference type="InterPro" id="IPR009057">
    <property type="entry name" value="Homeodomain-like_sf"/>
</dbReference>
<reference evidence="6 7" key="2">
    <citation type="submission" date="2019-05" db="EMBL/GenBank/DDBJ databases">
        <title>Genome evolution of the obligate endosymbiont Buchnera aphidicola.</title>
        <authorList>
            <person name="Moran N.A."/>
        </authorList>
    </citation>
    <scope>NUCLEOTIDE SEQUENCE [LARGE SCALE GENOMIC DNA]</scope>
    <source>
        <strain evidence="6 7">Bca</strain>
    </source>
</reference>
<proteinExistence type="inferred from homology"/>
<keyword evidence="4" id="KW-0805">Transcription regulation</keyword>
<keyword evidence="3 4" id="KW-0010">Activator</keyword>
<dbReference type="InterPro" id="IPR005412">
    <property type="entry name" value="Fis_DNA-bd"/>
</dbReference>
<keyword evidence="4" id="KW-0804">Transcription</keyword>
<sequence>MLEEPINTEFFVLSSVNSQNRIIKKPLRESVKQSLKYYLLNLNGKYVNNLYELALAELEKPLLDMVMQHTRGNQTRAALMMGINRSTLRKKLKKYGMN</sequence>
<evidence type="ECO:0000256" key="2">
    <source>
        <dbReference type="ARBA" id="ARBA00023125"/>
    </source>
</evidence>
<name>A0A4D6Y1R9_9GAMM</name>
<evidence type="ECO:0000256" key="4">
    <source>
        <dbReference type="HAMAP-Rule" id="MF_00166"/>
    </source>
</evidence>
<organism evidence="6 7">
    <name type="scientific">Buchnera aphidicola</name>
    <name type="common">Brachycaudus cardui</name>
    <dbReference type="NCBI Taxonomy" id="557993"/>
    <lineage>
        <taxon>Bacteria</taxon>
        <taxon>Pseudomonadati</taxon>
        <taxon>Pseudomonadota</taxon>
        <taxon>Gammaproteobacteria</taxon>
        <taxon>Enterobacterales</taxon>
        <taxon>Erwiniaceae</taxon>
        <taxon>Buchnera</taxon>
    </lineage>
</organism>
<dbReference type="AlphaFoldDB" id="A0A4D6Y1R9"/>
<dbReference type="FunFam" id="1.10.10.60:FF:000006">
    <property type="entry name" value="DNA-binding protein Fis"/>
    <property type="match status" value="1"/>
</dbReference>
<dbReference type="SUPFAM" id="SSF46689">
    <property type="entry name" value="Homeodomain-like"/>
    <property type="match status" value="1"/>
</dbReference>
<dbReference type="PANTHER" id="PTHR47918:SF1">
    <property type="entry name" value="DNA-BINDING PROTEIN FIS"/>
    <property type="match status" value="1"/>
</dbReference>
<dbReference type="Pfam" id="PF02954">
    <property type="entry name" value="HTH_8"/>
    <property type="match status" value="1"/>
</dbReference>
<dbReference type="InterPro" id="IPR002197">
    <property type="entry name" value="HTH_Fis"/>
</dbReference>
<comment type="function">
    <text evidence="4">Activates ribosomal RNA transcription. Plays a direct role in upstream activation of rRNA promoters.</text>
</comment>
<comment type="subunit">
    <text evidence="4">Homodimer.</text>
</comment>
<dbReference type="PRINTS" id="PR01590">
    <property type="entry name" value="HTHFIS"/>
</dbReference>
<feature type="domain" description="DNA binding HTH" evidence="5">
    <location>
        <begin position="55"/>
        <end position="95"/>
    </location>
</feature>
<keyword evidence="2 4" id="KW-0238">DNA-binding</keyword>
<feature type="DNA-binding region" description="H-T-H motif" evidence="4">
    <location>
        <begin position="74"/>
        <end position="93"/>
    </location>
</feature>
<reference evidence="6 7" key="1">
    <citation type="submission" date="2018-12" db="EMBL/GenBank/DDBJ databases">
        <authorList>
            <person name="Chong R.A."/>
        </authorList>
    </citation>
    <scope>NUCLEOTIDE SEQUENCE [LARGE SCALE GENOMIC DNA]</scope>
    <source>
        <strain evidence="6 7">Bca</strain>
    </source>
</reference>
<gene>
    <name evidence="4" type="primary">fis</name>
    <name evidence="6" type="ORF">D9V67_02045</name>
</gene>
<dbReference type="NCBIfam" id="NF001659">
    <property type="entry name" value="PRK00430.1"/>
    <property type="match status" value="1"/>
</dbReference>
<dbReference type="RefSeq" id="WP_158359638.1">
    <property type="nucleotide sequence ID" value="NZ_CP034879.1"/>
</dbReference>